<dbReference type="HOGENOM" id="CLU_174792_0_0_6"/>
<evidence type="ECO:0000256" key="2">
    <source>
        <dbReference type="ARBA" id="ARBA00023025"/>
    </source>
</evidence>
<dbReference type="AlphaFoldDB" id="A0A068QXD3"/>
<dbReference type="GO" id="GO:0015643">
    <property type="term" value="F:toxic substance binding"/>
    <property type="evidence" value="ECO:0007669"/>
    <property type="project" value="InterPro"/>
</dbReference>
<dbReference type="EMBL" id="VNHN01000072">
    <property type="protein sequence ID" value="TYO99430.1"/>
    <property type="molecule type" value="Genomic_DNA"/>
</dbReference>
<dbReference type="Gene3D" id="1.10.1200.20">
    <property type="entry name" value="Colicin E immunity protein"/>
    <property type="match status" value="1"/>
</dbReference>
<dbReference type="EMBL" id="FO704550">
    <property type="protein sequence ID" value="CDG19628.1"/>
    <property type="molecule type" value="Genomic_DNA"/>
</dbReference>
<dbReference type="Proteomes" id="UP000032721">
    <property type="component" value="Chromosome"/>
</dbReference>
<proteinExistence type="inferred from homology"/>
<evidence type="ECO:0000313" key="6">
    <source>
        <dbReference type="Proteomes" id="UP000324170"/>
    </source>
</evidence>
<dbReference type="InterPro" id="IPR035900">
    <property type="entry name" value="Colicin_E_sf"/>
</dbReference>
<protein>
    <submittedName>
        <fullName evidence="4">Colicin immunity protein/pyocin immunity protein</fullName>
    </submittedName>
    <submittedName>
        <fullName evidence="3">Colicin-E9 immunity protein</fullName>
    </submittedName>
</protein>
<organism evidence="3 5">
    <name type="scientific">Xenorhabdus doucetiae</name>
    <dbReference type="NCBI Taxonomy" id="351671"/>
    <lineage>
        <taxon>Bacteria</taxon>
        <taxon>Pseudomonadati</taxon>
        <taxon>Pseudomonadota</taxon>
        <taxon>Gammaproteobacteria</taxon>
        <taxon>Enterobacterales</taxon>
        <taxon>Morganellaceae</taxon>
        <taxon>Xenorhabdus</taxon>
    </lineage>
</organism>
<dbReference type="STRING" id="351671.XDD1_3943"/>
<sequence length="86" mass="9957">MKLKNSINDYTEEEFLKLLQIICDSDTETEEEHNSLIDHFEEVTEHPSGSDLIYFPKEGEDDSPEGILKTVKEWQRKNGKPGFKQG</sequence>
<dbReference type="Proteomes" id="UP000324170">
    <property type="component" value="Unassembled WGS sequence"/>
</dbReference>
<keyword evidence="2" id="KW-0079">Bacteriocin immunity</keyword>
<evidence type="ECO:0000256" key="1">
    <source>
        <dbReference type="ARBA" id="ARBA00009346"/>
    </source>
</evidence>
<dbReference type="RefSeq" id="WP_045973231.1">
    <property type="nucleotide sequence ID" value="NZ_CAWMED010000001.1"/>
</dbReference>
<dbReference type="Pfam" id="PF01320">
    <property type="entry name" value="Colicin_Pyocin"/>
    <property type="match status" value="1"/>
</dbReference>
<evidence type="ECO:0000313" key="3">
    <source>
        <dbReference type="EMBL" id="CDG19628.1"/>
    </source>
</evidence>
<accession>A0A068QXD3</accession>
<dbReference type="InterPro" id="IPR000290">
    <property type="entry name" value="Colicin_pyocin"/>
</dbReference>
<gene>
    <name evidence="3" type="primary">imm</name>
    <name evidence="4" type="ORF">LY16_03164</name>
    <name evidence="3" type="ORF">XDD1_3943</name>
</gene>
<reference evidence="4 6" key="2">
    <citation type="submission" date="2019-07" db="EMBL/GenBank/DDBJ databases">
        <title>Genomic Encyclopedia of Type Strains, Phase I: the one thousand microbial genomes (KMG-I) project.</title>
        <authorList>
            <person name="Kyrpides N."/>
        </authorList>
    </citation>
    <scope>NUCLEOTIDE SEQUENCE [LARGE SCALE GENOMIC DNA]</scope>
    <source>
        <strain evidence="4 6">DSM 17909</strain>
    </source>
</reference>
<keyword evidence="6" id="KW-1185">Reference proteome</keyword>
<name>A0A068QXD3_9GAMM</name>
<dbReference type="CDD" id="cd16363">
    <property type="entry name" value="Col_Im_like"/>
    <property type="match status" value="1"/>
</dbReference>
<dbReference type="SUPFAM" id="SSF47345">
    <property type="entry name" value="Colicin E immunity proteins"/>
    <property type="match status" value="1"/>
</dbReference>
<dbReference type="GO" id="GO:0030153">
    <property type="term" value="P:bacteriocin immunity"/>
    <property type="evidence" value="ECO:0007669"/>
    <property type="project" value="UniProtKB-KW"/>
</dbReference>
<evidence type="ECO:0000313" key="4">
    <source>
        <dbReference type="EMBL" id="TYO99430.1"/>
    </source>
</evidence>
<dbReference type="OrthoDB" id="6810874at2"/>
<evidence type="ECO:0000313" key="5">
    <source>
        <dbReference type="Proteomes" id="UP000032721"/>
    </source>
</evidence>
<dbReference type="PRINTS" id="PR01299">
    <property type="entry name" value="PYOCIN"/>
</dbReference>
<reference evidence="3 5" key="1">
    <citation type="submission" date="2013-07" db="EMBL/GenBank/DDBJ databases">
        <authorList>
            <person name="Genoscope - CEA"/>
        </authorList>
    </citation>
    <scope>NUCLEOTIDE SEQUENCE [LARGE SCALE GENOMIC DNA]</scope>
    <source>
        <strain evidence="3">FRM16</strain>
        <strain evidence="5">FRM16 / DSM 17909</strain>
    </source>
</reference>
<dbReference type="KEGG" id="xdo:XDD1_3943"/>
<comment type="similarity">
    <text evidence="1">Belongs to the colicins ColE2/ColE8/ColE9 and pyocins S1/S2 family.</text>
</comment>